<dbReference type="Pfam" id="PF21237">
    <property type="entry name" value="Pus10_N_euk"/>
    <property type="match status" value="1"/>
</dbReference>
<evidence type="ECO:0000256" key="4">
    <source>
        <dbReference type="ARBA" id="ARBA00023235"/>
    </source>
</evidence>
<evidence type="ECO:0000256" key="2">
    <source>
        <dbReference type="ARBA" id="ARBA00012787"/>
    </source>
</evidence>
<sequence length="712" mass="79776">MNPKAVYKYCKHLGCCEACCLRYMGIKNPNAYENVANFVLKYQDEVDKPMRVIEQSQNIASKITDTKENLFDVSIREDLNNSNGNSLDINGADRKISNGDSDTNPPPSKRRKLDICVSCLGVLQEDNWMEGYVLVKDILFKKRYECATFACALSAPITTLLRERAITLRLADEFPGYDDKILTALKEAWKWSFGVKLATEINKTLDSGAISPLLITLNYDYADDLQELEILKQVSPQLFEERSKQKRRFVTEFTRRSVEQALQNASLQSLRAAGGGLACAGARAMCVGAVCTHAPNYLAGRYIKLSRHLPQSPWILEGKRVLPSSVQEIIYKPLADLYNLAAEQADGRLKLIAAGREDVDVRCLGEGRPFAIEITDPTRQLTPEELASACEHISKSGEVIVKQIVPITREDLIQLKKGEETKSKTYEAICIKLSHSKYDDVSPDSPIKVTPEDLARINSFRNTARNTKDTENNIENSKSICNISGGIKDTTDNLDNCESMHQDDKDTSGVPLRSPDNFGTVKEPNSQDVKDATDILDNSTPLKVKLADNPDNPNDDKNNEIDLSVNVLEIKNRETDAESDIVDTLKSDQNVLDSPDSSRDFLDTSVEVRESENRNNCEDIRIMIQQKTPIRVLHRRPLLTRTRHILELKAVEVPDHPQLFRMFVRTSAGTYVKEWAHGELGRSRPSLGDVLGAKVDMLALDVTAVHLQWPPQ</sequence>
<evidence type="ECO:0000256" key="1">
    <source>
        <dbReference type="ARBA" id="ARBA00009652"/>
    </source>
</evidence>
<organism evidence="8 9">
    <name type="scientific">Pararge aegeria aegeria</name>
    <dbReference type="NCBI Taxonomy" id="348720"/>
    <lineage>
        <taxon>Eukaryota</taxon>
        <taxon>Metazoa</taxon>
        <taxon>Ecdysozoa</taxon>
        <taxon>Arthropoda</taxon>
        <taxon>Hexapoda</taxon>
        <taxon>Insecta</taxon>
        <taxon>Pterygota</taxon>
        <taxon>Neoptera</taxon>
        <taxon>Endopterygota</taxon>
        <taxon>Lepidoptera</taxon>
        <taxon>Glossata</taxon>
        <taxon>Ditrysia</taxon>
        <taxon>Papilionoidea</taxon>
        <taxon>Nymphalidae</taxon>
        <taxon>Satyrinae</taxon>
        <taxon>Satyrini</taxon>
        <taxon>Parargina</taxon>
        <taxon>Pararge</taxon>
    </lineage>
</organism>
<dbReference type="InterPro" id="IPR020103">
    <property type="entry name" value="PsdUridine_synth_cat_dom_sf"/>
</dbReference>
<dbReference type="EC" id="5.4.99.25" evidence="2"/>
<dbReference type="Pfam" id="PF21238">
    <property type="entry name" value="Pus10_C"/>
    <property type="match status" value="2"/>
</dbReference>
<proteinExistence type="inferred from homology"/>
<feature type="region of interest" description="Disordered" evidence="5">
    <location>
        <begin position="498"/>
        <end position="532"/>
    </location>
</feature>
<dbReference type="PANTHER" id="PTHR21568">
    <property type="entry name" value="TRNA PSEUDOURIDINE SYNTHASE PUS10"/>
    <property type="match status" value="1"/>
</dbReference>
<evidence type="ECO:0000259" key="6">
    <source>
        <dbReference type="Pfam" id="PF21237"/>
    </source>
</evidence>
<dbReference type="EMBL" id="CAKXAJ010026039">
    <property type="protein sequence ID" value="CAH2252738.1"/>
    <property type="molecule type" value="Genomic_DNA"/>
</dbReference>
<evidence type="ECO:0000256" key="3">
    <source>
        <dbReference type="ARBA" id="ARBA00022694"/>
    </source>
</evidence>
<keyword evidence="3" id="KW-0819">tRNA processing</keyword>
<keyword evidence="4" id="KW-0413">Isomerase</keyword>
<comment type="caution">
    <text evidence="8">The sequence shown here is derived from an EMBL/GenBank/DDBJ whole genome shotgun (WGS) entry which is preliminary data.</text>
</comment>
<evidence type="ECO:0000259" key="7">
    <source>
        <dbReference type="Pfam" id="PF21238"/>
    </source>
</evidence>
<name>A0A8S4S5C6_9NEOP</name>
<comment type="similarity">
    <text evidence="1">Belongs to the pseudouridine synthase Pus10 family.</text>
</comment>
<dbReference type="GO" id="GO:0160148">
    <property type="term" value="F:tRNA pseudouridine(55) synthase activity"/>
    <property type="evidence" value="ECO:0007669"/>
    <property type="project" value="UniProtKB-EC"/>
</dbReference>
<evidence type="ECO:0000256" key="5">
    <source>
        <dbReference type="SAM" id="MobiDB-lite"/>
    </source>
</evidence>
<dbReference type="GO" id="GO:0031119">
    <property type="term" value="P:tRNA pseudouridine synthesis"/>
    <property type="evidence" value="ECO:0007669"/>
    <property type="project" value="TreeGrafter"/>
</dbReference>
<feature type="domain" description="Pus10-like C-terminal" evidence="7">
    <location>
        <begin position="605"/>
        <end position="705"/>
    </location>
</feature>
<feature type="compositionally biased region" description="Basic and acidic residues" evidence="5">
    <location>
        <begin position="498"/>
        <end position="507"/>
    </location>
</feature>
<feature type="region of interest" description="Disordered" evidence="5">
    <location>
        <begin position="84"/>
        <end position="109"/>
    </location>
</feature>
<dbReference type="OrthoDB" id="271937at2759"/>
<evidence type="ECO:0000313" key="9">
    <source>
        <dbReference type="Proteomes" id="UP000838756"/>
    </source>
</evidence>
<dbReference type="Gene3D" id="3.30.70.3190">
    <property type="match status" value="1"/>
</dbReference>
<dbReference type="InterPro" id="IPR039894">
    <property type="entry name" value="Pus10-like"/>
</dbReference>
<keyword evidence="9" id="KW-1185">Reference proteome</keyword>
<dbReference type="Gene3D" id="3.30.70.2510">
    <property type="match status" value="1"/>
</dbReference>
<feature type="domain" description="Pus10-like C-terminal" evidence="7">
    <location>
        <begin position="297"/>
        <end position="437"/>
    </location>
</feature>
<dbReference type="FunFam" id="3.30.70.2510:FF:000001">
    <property type="entry name" value="tRNA pseudouridine synthase Pus10"/>
    <property type="match status" value="1"/>
</dbReference>
<protein>
    <recommendedName>
        <fullName evidence="2">tRNA pseudouridine(55) synthase</fullName>
        <ecNumber evidence="2">5.4.99.25</ecNumber>
    </recommendedName>
</protein>
<gene>
    <name evidence="8" type="primary">jg10183</name>
    <name evidence="8" type="ORF">PAEG_LOCUS22444</name>
</gene>
<evidence type="ECO:0000313" key="8">
    <source>
        <dbReference type="EMBL" id="CAH2252738.1"/>
    </source>
</evidence>
<reference evidence="8" key="1">
    <citation type="submission" date="2022-03" db="EMBL/GenBank/DDBJ databases">
        <authorList>
            <person name="Lindestad O."/>
        </authorList>
    </citation>
    <scope>NUCLEOTIDE SEQUENCE</scope>
</reference>
<dbReference type="PANTHER" id="PTHR21568:SF0">
    <property type="entry name" value="TRNA PSEUDOURIDINE SYNTHASE PUS10"/>
    <property type="match status" value="1"/>
</dbReference>
<dbReference type="SUPFAM" id="SSF55120">
    <property type="entry name" value="Pseudouridine synthase"/>
    <property type="match status" value="1"/>
</dbReference>
<accession>A0A8S4S5C6</accession>
<feature type="domain" description="Pus10 N-terminal eukaryotes" evidence="6">
    <location>
        <begin position="116"/>
        <end position="270"/>
    </location>
</feature>
<dbReference type="InterPro" id="IPR048742">
    <property type="entry name" value="Pus10_N_euk"/>
</dbReference>
<dbReference type="AlphaFoldDB" id="A0A8S4S5C6"/>
<dbReference type="GO" id="GO:0003723">
    <property type="term" value="F:RNA binding"/>
    <property type="evidence" value="ECO:0007669"/>
    <property type="project" value="InterPro"/>
</dbReference>
<dbReference type="Proteomes" id="UP000838756">
    <property type="component" value="Unassembled WGS sequence"/>
</dbReference>
<dbReference type="InterPro" id="IPR048741">
    <property type="entry name" value="Pus10-like_C"/>
</dbReference>